<feature type="domain" description="O-antigen ligase-related" evidence="7">
    <location>
        <begin position="231"/>
        <end position="367"/>
    </location>
</feature>
<evidence type="ECO:0000256" key="1">
    <source>
        <dbReference type="ARBA" id="ARBA00004141"/>
    </source>
</evidence>
<feature type="transmembrane region" description="Helical" evidence="6">
    <location>
        <begin position="158"/>
        <end position="181"/>
    </location>
</feature>
<feature type="compositionally biased region" description="Pro residues" evidence="5">
    <location>
        <begin position="467"/>
        <end position="477"/>
    </location>
</feature>
<feature type="transmembrane region" description="Helical" evidence="6">
    <location>
        <begin position="321"/>
        <end position="338"/>
    </location>
</feature>
<evidence type="ECO:0000256" key="4">
    <source>
        <dbReference type="ARBA" id="ARBA00023136"/>
    </source>
</evidence>
<dbReference type="Proteomes" id="UP000285575">
    <property type="component" value="Unassembled WGS sequence"/>
</dbReference>
<gene>
    <name evidence="9" type="ORF">EOE66_04540</name>
</gene>
<comment type="caution">
    <text evidence="9">The sequence shown here is derived from an EMBL/GenBank/DDBJ whole genome shotgun (WGS) entry which is preliminary data.</text>
</comment>
<dbReference type="GO" id="GO:0016020">
    <property type="term" value="C:membrane"/>
    <property type="evidence" value="ECO:0007669"/>
    <property type="project" value="UniProtKB-SubCell"/>
</dbReference>
<keyword evidence="2 6" id="KW-0812">Transmembrane</keyword>
<feature type="transmembrane region" description="Helical" evidence="6">
    <location>
        <begin position="106"/>
        <end position="127"/>
    </location>
</feature>
<feature type="transmembrane region" description="Helical" evidence="6">
    <location>
        <begin position="398"/>
        <end position="419"/>
    </location>
</feature>
<sequence>MGPGQPGSGGTVLARGGFGCCAVPGGRWGFPVRDLIILGLLVVTVLWALKAPWIGIMGWTLVSLMSPHAEFGYAAAAWPVATGYAAATILGLLFTQERQNPLVGAGPKWLLAFTVWICITLPFSLLYEASFGLWERSMKIYLMVFVTLALLDTKKKLTVFIWINVIAIGYFGVKGGVFTIATGGSYRVWGPGGFIQGNNEIALAVLSVTPLLRFLQMQQTKRWAIHAFTGAMLLCVATALGTQSRGALVGLVCMGTFFWVKGNRKLLSGAVILAIALLALPMMPDTWWDRMETIKTYEQDDSALGRINAWGMAWNLAKDRIFGGGFMIWTGSIFAIYGPEPDRVHAAHSIYFQVMGEHGFIGLGLWMAIGAATWFAARDLIKLGRAHPEHKWAADLGPMIQVSMISYASAGAFLSLSYYDLPYNVMIMATVAQRLVRAAVRDAARAPARPQMAVPPAAPREQGGPAGQPPPPPRRHV</sequence>
<feature type="domain" description="DUF5935" evidence="8">
    <location>
        <begin position="33"/>
        <end position="188"/>
    </location>
</feature>
<evidence type="ECO:0000313" key="9">
    <source>
        <dbReference type="EMBL" id="RVU49825.1"/>
    </source>
</evidence>
<protein>
    <submittedName>
        <fullName evidence="9">Putative O-glycosylation ligase, exosortase A system-associated</fullName>
    </submittedName>
</protein>
<evidence type="ECO:0000313" key="10">
    <source>
        <dbReference type="Proteomes" id="UP000285575"/>
    </source>
</evidence>
<feature type="transmembrane region" description="Helical" evidence="6">
    <location>
        <begin position="193"/>
        <end position="215"/>
    </location>
</feature>
<proteinExistence type="predicted"/>
<dbReference type="NCBIfam" id="TIGR03097">
    <property type="entry name" value="PEP_O_lig_1"/>
    <property type="match status" value="1"/>
</dbReference>
<name>A0A437RSV4_9BURK</name>
<comment type="subcellular location">
    <subcellularLocation>
        <location evidence="1">Membrane</location>
        <topology evidence="1">Multi-pass membrane protein</topology>
    </subcellularLocation>
</comment>
<keyword evidence="10" id="KW-1185">Reference proteome</keyword>
<keyword evidence="3 6" id="KW-1133">Transmembrane helix</keyword>
<keyword evidence="9" id="KW-0436">Ligase</keyword>
<keyword evidence="4 6" id="KW-0472">Membrane</keyword>
<evidence type="ECO:0000256" key="3">
    <source>
        <dbReference type="ARBA" id="ARBA00022989"/>
    </source>
</evidence>
<accession>A0A437RSV4</accession>
<reference evidence="9 10" key="1">
    <citation type="submission" date="2019-01" db="EMBL/GenBank/DDBJ databases">
        <authorList>
            <person name="Chen W.-M."/>
        </authorList>
    </citation>
    <scope>NUCLEOTIDE SEQUENCE [LARGE SCALE GENOMIC DNA]</scope>
    <source>
        <strain evidence="9 10">KYPY4</strain>
    </source>
</reference>
<feature type="transmembrane region" description="Helical" evidence="6">
    <location>
        <begin position="266"/>
        <end position="283"/>
    </location>
</feature>
<dbReference type="OrthoDB" id="9772644at2"/>
<dbReference type="InterPro" id="IPR007016">
    <property type="entry name" value="O-antigen_ligase-rel_domated"/>
</dbReference>
<feature type="region of interest" description="Disordered" evidence="5">
    <location>
        <begin position="446"/>
        <end position="477"/>
    </location>
</feature>
<dbReference type="InterPro" id="IPR017528">
    <property type="entry name" value="CHP03097O-antigen_lig-rel"/>
</dbReference>
<dbReference type="InterPro" id="IPR045979">
    <property type="entry name" value="DUF5935"/>
</dbReference>
<evidence type="ECO:0000259" key="7">
    <source>
        <dbReference type="Pfam" id="PF04932"/>
    </source>
</evidence>
<evidence type="ECO:0000256" key="6">
    <source>
        <dbReference type="SAM" id="Phobius"/>
    </source>
</evidence>
<organism evidence="9 10">
    <name type="scientific">Rubrivivax rivuli</name>
    <dbReference type="NCBI Taxonomy" id="1862385"/>
    <lineage>
        <taxon>Bacteria</taxon>
        <taxon>Pseudomonadati</taxon>
        <taxon>Pseudomonadota</taxon>
        <taxon>Betaproteobacteria</taxon>
        <taxon>Burkholderiales</taxon>
        <taxon>Sphaerotilaceae</taxon>
        <taxon>Rubrivivax</taxon>
    </lineage>
</organism>
<dbReference type="GO" id="GO:0016874">
    <property type="term" value="F:ligase activity"/>
    <property type="evidence" value="ECO:0007669"/>
    <property type="project" value="UniProtKB-KW"/>
</dbReference>
<feature type="transmembrane region" description="Helical" evidence="6">
    <location>
        <begin position="71"/>
        <end position="94"/>
    </location>
</feature>
<evidence type="ECO:0000256" key="2">
    <source>
        <dbReference type="ARBA" id="ARBA00022692"/>
    </source>
</evidence>
<dbReference type="Pfam" id="PF04932">
    <property type="entry name" value="Wzy_C"/>
    <property type="match status" value="1"/>
</dbReference>
<feature type="compositionally biased region" description="Low complexity" evidence="5">
    <location>
        <begin position="446"/>
        <end position="463"/>
    </location>
</feature>
<feature type="transmembrane region" description="Helical" evidence="6">
    <location>
        <begin position="35"/>
        <end position="59"/>
    </location>
</feature>
<dbReference type="Pfam" id="PF19358">
    <property type="entry name" value="DUF5935"/>
    <property type="match status" value="1"/>
</dbReference>
<dbReference type="PANTHER" id="PTHR37422">
    <property type="entry name" value="TEICHURONIC ACID BIOSYNTHESIS PROTEIN TUAE"/>
    <property type="match status" value="1"/>
</dbReference>
<dbReference type="PANTHER" id="PTHR37422:SF13">
    <property type="entry name" value="LIPOPOLYSACCHARIDE BIOSYNTHESIS PROTEIN PA4999-RELATED"/>
    <property type="match status" value="1"/>
</dbReference>
<dbReference type="InterPro" id="IPR051533">
    <property type="entry name" value="WaaL-like"/>
</dbReference>
<feature type="transmembrane region" description="Helical" evidence="6">
    <location>
        <begin position="358"/>
        <end position="377"/>
    </location>
</feature>
<dbReference type="AlphaFoldDB" id="A0A437RSV4"/>
<evidence type="ECO:0000259" key="8">
    <source>
        <dbReference type="Pfam" id="PF19358"/>
    </source>
</evidence>
<dbReference type="EMBL" id="SACR01000001">
    <property type="protein sequence ID" value="RVU49825.1"/>
    <property type="molecule type" value="Genomic_DNA"/>
</dbReference>
<evidence type="ECO:0000256" key="5">
    <source>
        <dbReference type="SAM" id="MobiDB-lite"/>
    </source>
</evidence>